<comment type="caution">
    <text evidence="1">The sequence shown here is derived from an EMBL/GenBank/DDBJ whole genome shotgun (WGS) entry which is preliminary data.</text>
</comment>
<reference evidence="1" key="1">
    <citation type="submission" date="2019-04" db="EMBL/GenBank/DDBJ databases">
        <title>Moraxella osloensis CCUG 73412, isolated from corneal scrapings as causative agent of keratitis.</title>
        <authorList>
            <person name="Connolly G."/>
            <person name="Jaen-Luchoro D."/>
            <person name="Pinyeiro-Iglesias B."/>
            <person name="Curry A."/>
            <person name="Knowles S."/>
            <person name="Moore E.R.B."/>
        </authorList>
    </citation>
    <scope>NUCLEOTIDE SEQUENCE</scope>
    <source>
        <strain evidence="1">CCUG 73412</strain>
    </source>
</reference>
<sequence length="1341" mass="156693">MTYISRKLQYIQDKNLHSINDFELLTLNRSVIVLAEPGMGKTALLDELSKYPNVQKINASSFVRKPKKLLTDNNDVFWLIDALDEMPSKQEGGNIDAVLQKLYDLGLPKFILTCRNIEWQSINNQAIQDYYGNNLIQANLLPFNRDCAYSFLTDSLSFRGDANELLNNLDSHNLASYYENPLTLELLVNSNSEKLPENKAEIFEIALQHLWQESNDNATNELKKFGQDFVLTYAGYIFATYLLAGKQQIFIGNTSKTPIEALNTNELDNSKISLMEILKSRLFKATGDAECYIPWHRTIAEFLGAKWLAEQMVSPMIRQRIFAQLIVDNGVVASLRGLFTWLSYFNMDLAKIVINTDPYGMIKYAETSHLTDAQSKLLFQALSNLTDENPWFRQDNWDWIKAKGLAKSCLLEYYRQILLDKESNFNFRSTLIEVLQDADFVDELKVELELIVVESGRHYHERWNTLLLLQQKKACIDWPKLFDTLISSKEHESLRLVFEFAFKYGFDKLSDKQILDAEINSHDFEDKGFGKRNFVPENGTYYYFTKFPIDRISTLLTGIYETIKSFNLDKYFSSNDTVGNINELIIFLIRRFLSESVDKLDADLFAKSISIFYRFELHYSSLGDDYTRYFEEYFLKHLDYKFAILRELILLDSNINNIYQLHGTILHVLFPTIIDTEKLILFIQTLEKTEQNIGKWKELLSFARNKEGISENLYNIALPYAQSNESLILFLNKLIEPIPMHDWQIKNKKNTIRWRRRKSRNRQRYRNYLRSHVSKLEQGDARFCEYPANLLFRIYTDNRKALNPFGKLQYVLKNNLAESARKGFEASLHNQKLSITDIVNCHIDRKVYPVESVLMAGIYNRIIHNQAIDDLSDNMIIICGVILDFGHYAIAYQDSEQIIHDTVREQILSRNLKEKFINALIEPQFEKKARYVNGLHWLVDKNGDFEIEKIIYLLDKYPNMDNQYQRPLIETLLKHSSLPRIHALIIQRVNSYEIYEVENLTIIARWFALLSYVDVNLFLKKIQCFELPSEVFWQLSKLFSNEIEVKNFEPSLDILVWLVYRFSHTFPKVERPSGVSSGEGNAWQASDVINSCLSKISKIPSQQARDELISLKDYVHESYQEYIIHLLAQQRVTMREVTYKPYSLNELIAIYEDKSPQNCKDLKALVIQVLQDIQNKIKGSETDIYKVFYQRLSTQKEPLAIPFNENYCRDRLVDLLEPILARYQISCITERDMPDSKRADIVCQNSEIQVPIEIKGQWHPQLYTSMNEQLGDLYLKEYHSQGYGIYLVFWFGSTTTKPLYKIRGSELQPKNSFELEKLLETLIEEKFKQGVEVFVMNVEPS</sequence>
<evidence type="ECO:0008006" key="2">
    <source>
        <dbReference type="Google" id="ProtNLM"/>
    </source>
</evidence>
<protein>
    <recommendedName>
        <fullName evidence="2">ATP-binding protein</fullName>
    </recommendedName>
</protein>
<proteinExistence type="predicted"/>
<dbReference type="EMBL" id="SSCJ01000025">
    <property type="protein sequence ID" value="MDI4511012.1"/>
    <property type="molecule type" value="Genomic_DNA"/>
</dbReference>
<evidence type="ECO:0000313" key="1">
    <source>
        <dbReference type="EMBL" id="MDI4511012.1"/>
    </source>
</evidence>
<organism evidence="1">
    <name type="scientific">Faucicola osloensis</name>
    <name type="common">Moraxella osloensis</name>
    <dbReference type="NCBI Taxonomy" id="34062"/>
    <lineage>
        <taxon>Bacteria</taxon>
        <taxon>Pseudomonadati</taxon>
        <taxon>Pseudomonadota</taxon>
        <taxon>Gammaproteobacteria</taxon>
        <taxon>Moraxellales</taxon>
        <taxon>Moraxellaceae</taxon>
        <taxon>Faucicola</taxon>
    </lineage>
</organism>
<accession>A0AAW6TJG3</accession>
<gene>
    <name evidence="1" type="ORF">E6P75_12530</name>
</gene>
<name>A0AAW6TJG3_FAUOS</name>